<keyword evidence="3" id="KW-1133">Transmembrane helix</keyword>
<dbReference type="InterPro" id="IPR050465">
    <property type="entry name" value="UPF0194_transport"/>
</dbReference>
<dbReference type="Gene3D" id="2.40.420.20">
    <property type="match status" value="1"/>
</dbReference>
<keyword evidence="3" id="KW-0812">Transmembrane</keyword>
<gene>
    <name evidence="4" type="ORF">E3J62_00415</name>
</gene>
<dbReference type="SUPFAM" id="SSF111369">
    <property type="entry name" value="HlyD-like secretion proteins"/>
    <property type="match status" value="1"/>
</dbReference>
<protein>
    <submittedName>
        <fullName evidence="4">HlyD family efflux transporter periplasmic adaptor subunit</fullName>
    </submittedName>
</protein>
<evidence type="ECO:0000313" key="4">
    <source>
        <dbReference type="EMBL" id="TET47769.1"/>
    </source>
</evidence>
<name>A0A523UZB5_UNCT6</name>
<keyword evidence="3" id="KW-0472">Membrane</keyword>
<dbReference type="AlphaFoldDB" id="A0A523UZB5"/>
<keyword evidence="2" id="KW-0175">Coiled coil</keyword>
<feature type="transmembrane region" description="Helical" evidence="3">
    <location>
        <begin position="7"/>
        <end position="25"/>
    </location>
</feature>
<accession>A0A523UZB5</accession>
<evidence type="ECO:0000313" key="5">
    <source>
        <dbReference type="Proteomes" id="UP000315525"/>
    </source>
</evidence>
<proteinExistence type="predicted"/>
<dbReference type="Gene3D" id="2.40.30.170">
    <property type="match status" value="1"/>
</dbReference>
<comment type="subcellular location">
    <subcellularLocation>
        <location evidence="1">Cell envelope</location>
    </subcellularLocation>
</comment>
<evidence type="ECO:0000256" key="1">
    <source>
        <dbReference type="ARBA" id="ARBA00004196"/>
    </source>
</evidence>
<dbReference type="Proteomes" id="UP000315525">
    <property type="component" value="Unassembled WGS sequence"/>
</dbReference>
<sequence length="342" mass="37504">MKRRTKVIIFIAVIAVIAATVFFLLKLRKRPEQGFAETTVITAERGNIEVKVLATGTIQPFTRVVVRSPQKGRLEKVLVDEGDRVWKGRILALVSGEDRISLLDAANSMMQEAKAAGDKEAIERAKQARQMAMKAYLPIPMTSPLRARVIKRSCQPGQNVSSNDILFVLSDRLVASVEVDETDIAKIHVDQRATITLDAFPMEKRAGKVVKISQEGRTISNVVIYDVQVNAASIPSTWSSGMTANVQFLIHDLKDVIVLPVGVVHQEGMDKMVMLAGGHPRPHKIETGATDGKMIEIKSGLSEGDSVLAMGSMGKAAGMQRSEAMRALYRMRQMSKSKGRGR</sequence>
<dbReference type="Gene3D" id="1.10.287.470">
    <property type="entry name" value="Helix hairpin bin"/>
    <property type="match status" value="1"/>
</dbReference>
<dbReference type="PANTHER" id="PTHR32347">
    <property type="entry name" value="EFFLUX SYSTEM COMPONENT YKNX-RELATED"/>
    <property type="match status" value="1"/>
</dbReference>
<evidence type="ECO:0000256" key="3">
    <source>
        <dbReference type="SAM" id="Phobius"/>
    </source>
</evidence>
<dbReference type="EMBL" id="SOJN01000009">
    <property type="protein sequence ID" value="TET47769.1"/>
    <property type="molecule type" value="Genomic_DNA"/>
</dbReference>
<comment type="caution">
    <text evidence="4">The sequence shown here is derived from an EMBL/GenBank/DDBJ whole genome shotgun (WGS) entry which is preliminary data.</text>
</comment>
<evidence type="ECO:0000256" key="2">
    <source>
        <dbReference type="ARBA" id="ARBA00023054"/>
    </source>
</evidence>
<organism evidence="4 5">
    <name type="scientific">candidate division TA06 bacterium</name>
    <dbReference type="NCBI Taxonomy" id="2250710"/>
    <lineage>
        <taxon>Bacteria</taxon>
        <taxon>Bacteria division TA06</taxon>
    </lineage>
</organism>
<dbReference type="Gene3D" id="2.40.50.100">
    <property type="match status" value="1"/>
</dbReference>
<reference evidence="4 5" key="1">
    <citation type="submission" date="2019-03" db="EMBL/GenBank/DDBJ databases">
        <title>Metabolic potential of uncultured bacteria and archaea associated with petroleum seepage in deep-sea sediments.</title>
        <authorList>
            <person name="Dong X."/>
            <person name="Hubert C."/>
        </authorList>
    </citation>
    <scope>NUCLEOTIDE SEQUENCE [LARGE SCALE GENOMIC DNA]</scope>
    <source>
        <strain evidence="4">E44_bin18</strain>
    </source>
</reference>
<dbReference type="GO" id="GO:0030313">
    <property type="term" value="C:cell envelope"/>
    <property type="evidence" value="ECO:0007669"/>
    <property type="project" value="UniProtKB-SubCell"/>
</dbReference>